<dbReference type="STRING" id="824.CGRAC_0735"/>
<feature type="transmembrane region" description="Helical" evidence="6">
    <location>
        <begin position="323"/>
        <end position="341"/>
    </location>
</feature>
<keyword evidence="3 6" id="KW-0812">Transmembrane</keyword>
<evidence type="ECO:0000313" key="8">
    <source>
        <dbReference type="Proteomes" id="UP000005709"/>
    </source>
</evidence>
<keyword evidence="8" id="KW-1185">Reference proteome</keyword>
<feature type="transmembrane region" description="Helical" evidence="6">
    <location>
        <begin position="179"/>
        <end position="199"/>
    </location>
</feature>
<evidence type="ECO:0000256" key="6">
    <source>
        <dbReference type="SAM" id="Phobius"/>
    </source>
</evidence>
<evidence type="ECO:0000256" key="2">
    <source>
        <dbReference type="ARBA" id="ARBA00022475"/>
    </source>
</evidence>
<keyword evidence="4 6" id="KW-1133">Transmembrane helix</keyword>
<reference evidence="7 8" key="1">
    <citation type="submission" date="2009-07" db="EMBL/GenBank/DDBJ databases">
        <authorList>
            <person name="Madupu R."/>
            <person name="Sebastian Y."/>
            <person name="Durkin A.S."/>
            <person name="Torralba M."/>
            <person name="Methe B."/>
            <person name="Sutton G.G."/>
            <person name="Strausberg R.L."/>
            <person name="Nelson K.E."/>
        </authorList>
    </citation>
    <scope>NUCLEOTIDE SEQUENCE [LARGE SCALE GENOMIC DNA]</scope>
    <source>
        <strain evidence="7 8">RM3268</strain>
    </source>
</reference>
<dbReference type="OrthoDB" id="371333at2"/>
<feature type="transmembrane region" description="Helical" evidence="6">
    <location>
        <begin position="85"/>
        <end position="110"/>
    </location>
</feature>
<dbReference type="RefSeq" id="WP_005872250.1">
    <property type="nucleotide sequence ID" value="NZ_ACYG01000027.1"/>
</dbReference>
<dbReference type="Proteomes" id="UP000005709">
    <property type="component" value="Unassembled WGS sequence"/>
</dbReference>
<protein>
    <submittedName>
        <fullName evidence="7">Polysaccharide biosynthesis protein</fullName>
    </submittedName>
</protein>
<dbReference type="GO" id="GO:0005886">
    <property type="term" value="C:plasma membrane"/>
    <property type="evidence" value="ECO:0007669"/>
    <property type="project" value="UniProtKB-SubCell"/>
</dbReference>
<gene>
    <name evidence="7" type="ORF">CAMGR0001_1508</name>
</gene>
<feature type="transmembrane region" description="Helical" evidence="6">
    <location>
        <begin position="12"/>
        <end position="34"/>
    </location>
</feature>
<name>C8PJV7_9BACT</name>
<dbReference type="PANTHER" id="PTHR30250">
    <property type="entry name" value="PST FAMILY PREDICTED COLANIC ACID TRANSPORTER"/>
    <property type="match status" value="1"/>
</dbReference>
<sequence>MLKKILGSKVAHQTLFLFTAQIFGMVVGFVSNMLLAKQMGAVDFGIYSLSLAIIIFISIFFEFGYFSSASKMLANNHDINLEKKIFGASIIIVCVIATLFLLFTLIVSFLMDIVFNDKVGHIIRLSSFISWSFVIPFFMELILKGSNHIGYLAGFNIFSKILFVVFLFILFIFERLNPLNALLSFSLSYAFAFVIYGCILRPNFGGFSEILRTINLENKRYGIHVYIGRVIDVSTYNIDRLLIGYFIGAKDVGFYGLANSMATPINSLSNAMSSTMFKTLANSNKIPTAVLKANLAWVFLAFILANMLGNLIINFYLKEEYSDVSLLLLLMSIAVCFQALCQPYNAWISGHGYGKELKNANIKMTIVTAASSVLLVPFMGAVGACISSLISNLYSLFLYVKIYYAKI</sequence>
<accession>C8PJV7</accession>
<dbReference type="InterPro" id="IPR002797">
    <property type="entry name" value="Polysacc_synth"/>
</dbReference>
<dbReference type="EMBL" id="ACYG01000027">
    <property type="protein sequence ID" value="EEV17212.1"/>
    <property type="molecule type" value="Genomic_DNA"/>
</dbReference>
<dbReference type="InterPro" id="IPR050833">
    <property type="entry name" value="Poly_Biosynth_Transport"/>
</dbReference>
<evidence type="ECO:0000256" key="3">
    <source>
        <dbReference type="ARBA" id="ARBA00022692"/>
    </source>
</evidence>
<feature type="transmembrane region" description="Helical" evidence="6">
    <location>
        <begin position="150"/>
        <end position="173"/>
    </location>
</feature>
<evidence type="ECO:0000256" key="5">
    <source>
        <dbReference type="ARBA" id="ARBA00023136"/>
    </source>
</evidence>
<evidence type="ECO:0000256" key="1">
    <source>
        <dbReference type="ARBA" id="ARBA00004651"/>
    </source>
</evidence>
<keyword evidence="5 6" id="KW-0472">Membrane</keyword>
<feature type="transmembrane region" description="Helical" evidence="6">
    <location>
        <begin position="46"/>
        <end position="65"/>
    </location>
</feature>
<dbReference type="AlphaFoldDB" id="C8PJV7"/>
<keyword evidence="2" id="KW-1003">Cell membrane</keyword>
<evidence type="ECO:0000256" key="4">
    <source>
        <dbReference type="ARBA" id="ARBA00022989"/>
    </source>
</evidence>
<evidence type="ECO:0000313" key="7">
    <source>
        <dbReference type="EMBL" id="EEV17212.1"/>
    </source>
</evidence>
<dbReference type="Pfam" id="PF01943">
    <property type="entry name" value="Polysacc_synt"/>
    <property type="match status" value="1"/>
</dbReference>
<feature type="transmembrane region" description="Helical" evidence="6">
    <location>
        <begin position="122"/>
        <end position="143"/>
    </location>
</feature>
<comment type="caution">
    <text evidence="7">The sequence shown here is derived from an EMBL/GenBank/DDBJ whole genome shotgun (WGS) entry which is preliminary data.</text>
</comment>
<feature type="transmembrane region" description="Helical" evidence="6">
    <location>
        <begin position="295"/>
        <end position="317"/>
    </location>
</feature>
<organism evidence="7 8">
    <name type="scientific">Campylobacter gracilis RM3268</name>
    <dbReference type="NCBI Taxonomy" id="553220"/>
    <lineage>
        <taxon>Bacteria</taxon>
        <taxon>Pseudomonadati</taxon>
        <taxon>Campylobacterota</taxon>
        <taxon>Epsilonproteobacteria</taxon>
        <taxon>Campylobacterales</taxon>
        <taxon>Campylobacteraceae</taxon>
        <taxon>Campylobacter</taxon>
    </lineage>
</organism>
<proteinExistence type="predicted"/>
<comment type="subcellular location">
    <subcellularLocation>
        <location evidence="1">Cell membrane</location>
        <topology evidence="1">Multi-pass membrane protein</topology>
    </subcellularLocation>
</comment>
<dbReference type="PANTHER" id="PTHR30250:SF11">
    <property type="entry name" value="O-ANTIGEN TRANSPORTER-RELATED"/>
    <property type="match status" value="1"/>
</dbReference>
<feature type="transmembrane region" description="Helical" evidence="6">
    <location>
        <begin position="386"/>
        <end position="404"/>
    </location>
</feature>